<accession>A0A074XE42</accession>
<dbReference type="InterPro" id="IPR023753">
    <property type="entry name" value="FAD/NAD-binding_dom"/>
</dbReference>
<evidence type="ECO:0000313" key="3">
    <source>
        <dbReference type="Proteomes" id="UP000027730"/>
    </source>
</evidence>
<dbReference type="SUPFAM" id="SSF51905">
    <property type="entry name" value="FAD/NAD(P)-binding domain"/>
    <property type="match status" value="1"/>
</dbReference>
<dbReference type="EMBL" id="KL584710">
    <property type="protein sequence ID" value="KEQ72896.1"/>
    <property type="molecule type" value="Genomic_DNA"/>
</dbReference>
<feature type="domain" description="FAD/NAD(P)-binding" evidence="1">
    <location>
        <begin position="85"/>
        <end position="339"/>
    </location>
</feature>
<dbReference type="PRINTS" id="PR00368">
    <property type="entry name" value="FADPNR"/>
</dbReference>
<dbReference type="Proteomes" id="UP000027730">
    <property type="component" value="Unassembled WGS sequence"/>
</dbReference>
<dbReference type="PANTHER" id="PTHR43735">
    <property type="entry name" value="APOPTOSIS-INDUCING FACTOR 1"/>
    <property type="match status" value="1"/>
</dbReference>
<dbReference type="GO" id="GO:0005737">
    <property type="term" value="C:cytoplasm"/>
    <property type="evidence" value="ECO:0007669"/>
    <property type="project" value="TreeGrafter"/>
</dbReference>
<dbReference type="HOGENOM" id="CLU_029131_0_0_1"/>
<reference evidence="2 3" key="1">
    <citation type="journal article" date="2014" name="BMC Genomics">
        <title>Genome sequencing of four Aureobasidium pullulans varieties: biotechnological potential, stress tolerance, and description of new species.</title>
        <authorList>
            <person name="Gostin Ar C."/>
            <person name="Ohm R.A."/>
            <person name="Kogej T."/>
            <person name="Sonjak S."/>
            <person name="Turk M."/>
            <person name="Zajc J."/>
            <person name="Zalar P."/>
            <person name="Grube M."/>
            <person name="Sun H."/>
            <person name="Han J."/>
            <person name="Sharma A."/>
            <person name="Chiniquy J."/>
            <person name="Ngan C.Y."/>
            <person name="Lipzen A."/>
            <person name="Barry K."/>
            <person name="Grigoriev I.V."/>
            <person name="Gunde-Cimerman N."/>
        </authorList>
    </citation>
    <scope>NUCLEOTIDE SEQUENCE [LARGE SCALE GENOMIC DNA]</scope>
    <source>
        <strain evidence="2 3">CBS 147.97</strain>
    </source>
</reference>
<dbReference type="RefSeq" id="XP_013427249.1">
    <property type="nucleotide sequence ID" value="XM_013571795.1"/>
</dbReference>
<keyword evidence="3" id="KW-1185">Reference proteome</keyword>
<protein>
    <submittedName>
        <fullName evidence="2">FAD/NAD(P)-binding domain-containing protein</fullName>
    </submittedName>
</protein>
<dbReference type="GO" id="GO:0050660">
    <property type="term" value="F:flavin adenine dinucleotide binding"/>
    <property type="evidence" value="ECO:0007669"/>
    <property type="project" value="TreeGrafter"/>
</dbReference>
<dbReference type="AlphaFoldDB" id="A0A074XE42"/>
<sequence length="420" mass="45260">MPSNEGPHVLQAVPRVLVIGGSYSGLAATVNLIDLCNGKQPRFTSTPSDVVSSKSKLPVDITIVDERDGYYHLIGNPLAFASDDAASKSWTRFQDIPALKLPNVNFLQGSVASIDCENKAVSIVDTVTKQYRQGKYDYLLVASGLRRTSPVVPQALNRDQFLAEAKSHTKAVRDAKEGVVVIGGGAVGIEMASEIKTIEPWQKVTLVHSRDKLLSAEPLPDDFKDRSLETLRETGVEVILGQRVTETTAVQSDGEPTSWNLTLSSGQHITAGHVIAAISRSTPTSSYLPPAALDKDGYVKIDASLRFNSDVPNASSHFAAGDIASWSGIKRCGGAMHMGHYCAINIHQDMLKNRYGQIPTYKELSFFPNIMGLAVGKKAVVFDSTNGTASGEDQMAAYFGNDLANSICWNYMKLGQAVAV</sequence>
<name>A0A074XE42_9PEZI</name>
<proteinExistence type="predicted"/>
<organism evidence="2 3">
    <name type="scientific">Aureobasidium namibiae CBS 147.97</name>
    <dbReference type="NCBI Taxonomy" id="1043004"/>
    <lineage>
        <taxon>Eukaryota</taxon>
        <taxon>Fungi</taxon>
        <taxon>Dikarya</taxon>
        <taxon>Ascomycota</taxon>
        <taxon>Pezizomycotina</taxon>
        <taxon>Dothideomycetes</taxon>
        <taxon>Dothideomycetidae</taxon>
        <taxon>Dothideales</taxon>
        <taxon>Saccotheciaceae</taxon>
        <taxon>Aureobasidium</taxon>
    </lineage>
</organism>
<dbReference type="Pfam" id="PF07992">
    <property type="entry name" value="Pyr_redox_2"/>
    <property type="match status" value="1"/>
</dbReference>
<dbReference type="Gene3D" id="3.50.50.100">
    <property type="match status" value="1"/>
</dbReference>
<dbReference type="GeneID" id="25416934"/>
<dbReference type="PRINTS" id="PR00411">
    <property type="entry name" value="PNDRDTASEI"/>
</dbReference>
<dbReference type="InterPro" id="IPR036188">
    <property type="entry name" value="FAD/NAD-bd_sf"/>
</dbReference>
<dbReference type="STRING" id="1043004.A0A074XE42"/>
<dbReference type="OrthoDB" id="202203at2759"/>
<evidence type="ECO:0000259" key="1">
    <source>
        <dbReference type="Pfam" id="PF07992"/>
    </source>
</evidence>
<dbReference type="GO" id="GO:0004174">
    <property type="term" value="F:electron-transferring-flavoprotein dehydrogenase activity"/>
    <property type="evidence" value="ECO:0007669"/>
    <property type="project" value="TreeGrafter"/>
</dbReference>
<gene>
    <name evidence="2" type="ORF">M436DRAFT_82167</name>
</gene>
<dbReference type="PANTHER" id="PTHR43735:SF24">
    <property type="entry name" value="NUCLEOTIDE-DISULPHIDE OXIDOREDUCTASE AMID-LIKE, PUTATIVE (AFU_ORTHOLOGUE AFUA_1G17180)-RELATED"/>
    <property type="match status" value="1"/>
</dbReference>
<evidence type="ECO:0000313" key="2">
    <source>
        <dbReference type="EMBL" id="KEQ72896.1"/>
    </source>
</evidence>